<dbReference type="EMBL" id="CP012390">
    <property type="protein sequence ID" value="ALE19459.1"/>
    <property type="molecule type" value="Genomic_DNA"/>
</dbReference>
<keyword evidence="6 12" id="KW-0479">Metal-binding</keyword>
<dbReference type="PANTHER" id="PTHR21256">
    <property type="entry name" value="HISTIDINOL DEHYDROGENASE HDH"/>
    <property type="match status" value="1"/>
</dbReference>
<evidence type="ECO:0000256" key="8">
    <source>
        <dbReference type="ARBA" id="ARBA00023002"/>
    </source>
</evidence>
<dbReference type="FunFam" id="3.40.50.1980:FF:000001">
    <property type="entry name" value="Histidinol dehydrogenase"/>
    <property type="match status" value="1"/>
</dbReference>
<comment type="catalytic activity">
    <reaction evidence="11 12">
        <text>L-histidinol + 2 NAD(+) + H2O = L-histidine + 2 NADH + 3 H(+)</text>
        <dbReference type="Rhea" id="RHEA:20641"/>
        <dbReference type="ChEBI" id="CHEBI:15377"/>
        <dbReference type="ChEBI" id="CHEBI:15378"/>
        <dbReference type="ChEBI" id="CHEBI:57540"/>
        <dbReference type="ChEBI" id="CHEBI:57595"/>
        <dbReference type="ChEBI" id="CHEBI:57699"/>
        <dbReference type="ChEBI" id="CHEBI:57945"/>
        <dbReference type="EC" id="1.1.1.23"/>
    </reaction>
</comment>
<feature type="binding site" evidence="12 15">
    <location>
        <position position="222"/>
    </location>
    <ligand>
        <name>NAD(+)</name>
        <dbReference type="ChEBI" id="CHEBI:57540"/>
    </ligand>
</feature>
<dbReference type="STRING" id="1528099.AL705_07935"/>
<feature type="binding site" evidence="12 16">
    <location>
        <position position="370"/>
    </location>
    <ligand>
        <name>substrate</name>
    </ligand>
</feature>
<evidence type="ECO:0000313" key="21">
    <source>
        <dbReference type="Proteomes" id="UP000068137"/>
    </source>
</evidence>
<feature type="binding site" evidence="12 15">
    <location>
        <position position="193"/>
    </location>
    <ligand>
        <name>NAD(+)</name>
        <dbReference type="ChEBI" id="CHEBI:57540"/>
    </ligand>
</feature>
<keyword evidence="12" id="KW-0028">Amino-acid biosynthesis</keyword>
<evidence type="ECO:0000256" key="18">
    <source>
        <dbReference type="RuleBase" id="RU004175"/>
    </source>
</evidence>
<feature type="binding site" evidence="12 16">
    <location>
        <position position="424"/>
    </location>
    <ligand>
        <name>substrate</name>
    </ligand>
</feature>
<dbReference type="EC" id="1.1.1.23" evidence="4 12"/>
<evidence type="ECO:0000256" key="15">
    <source>
        <dbReference type="PIRSR" id="PIRSR000099-2"/>
    </source>
</evidence>
<keyword evidence="8 12" id="KW-0560">Oxidoreductase</keyword>
<dbReference type="PROSITE" id="PS00611">
    <property type="entry name" value="HISOL_DEHYDROGENASE"/>
    <property type="match status" value="1"/>
</dbReference>
<dbReference type="SUPFAM" id="SSF53720">
    <property type="entry name" value="ALDH-like"/>
    <property type="match status" value="1"/>
</dbReference>
<protein>
    <recommendedName>
        <fullName evidence="5 12">Histidinol dehydrogenase</fullName>
        <shortName evidence="12">HDH</shortName>
        <ecNumber evidence="4 12">1.1.1.23</ecNumber>
    </recommendedName>
</protein>
<dbReference type="PANTHER" id="PTHR21256:SF2">
    <property type="entry name" value="HISTIDINE BIOSYNTHESIS TRIFUNCTIONAL PROTEIN"/>
    <property type="match status" value="1"/>
</dbReference>
<evidence type="ECO:0000256" key="11">
    <source>
        <dbReference type="ARBA" id="ARBA00049489"/>
    </source>
</evidence>
<dbReference type="GO" id="GO:0005829">
    <property type="term" value="C:cytosol"/>
    <property type="evidence" value="ECO:0007669"/>
    <property type="project" value="TreeGrafter"/>
</dbReference>
<evidence type="ECO:0000256" key="7">
    <source>
        <dbReference type="ARBA" id="ARBA00022833"/>
    </source>
</evidence>
<dbReference type="GO" id="GO:0051287">
    <property type="term" value="F:NAD binding"/>
    <property type="evidence" value="ECO:0007669"/>
    <property type="project" value="InterPro"/>
</dbReference>
<dbReference type="EMBL" id="LR584267">
    <property type="protein sequence ID" value="VHO01668.1"/>
    <property type="molecule type" value="Genomic_DNA"/>
</dbReference>
<dbReference type="PATRIC" id="fig|1528099.3.peg.1565"/>
<dbReference type="CDD" id="cd06572">
    <property type="entry name" value="Histidinol_dh"/>
    <property type="match status" value="1"/>
</dbReference>
<dbReference type="Gene3D" id="1.20.5.1300">
    <property type="match status" value="1"/>
</dbReference>
<name>A0A0M5L6B9_9ACTN</name>
<evidence type="ECO:0000256" key="1">
    <source>
        <dbReference type="ARBA" id="ARBA00003850"/>
    </source>
</evidence>
<evidence type="ECO:0000256" key="4">
    <source>
        <dbReference type="ARBA" id="ARBA00012965"/>
    </source>
</evidence>
<feature type="binding site" evidence="12 17">
    <location>
        <position position="270"/>
    </location>
    <ligand>
        <name>Zn(2+)</name>
        <dbReference type="ChEBI" id="CHEBI:29105"/>
    </ligand>
</feature>
<dbReference type="AlphaFoldDB" id="A0A0M5L6B9"/>
<feature type="binding site" evidence="12 17">
    <location>
        <position position="267"/>
    </location>
    <ligand>
        <name>Zn(2+)</name>
        <dbReference type="ChEBI" id="CHEBI:29105"/>
    </ligand>
</feature>
<feature type="binding site" evidence="12 17">
    <location>
        <position position="429"/>
    </location>
    <ligand>
        <name>Zn(2+)</name>
        <dbReference type="ChEBI" id="CHEBI:29105"/>
    </ligand>
</feature>
<comment type="pathway">
    <text evidence="2 12">Amino-acid biosynthesis; L-histidine biosynthesis; L-histidine from 5-phospho-alpha-D-ribose 1-diphosphate: step 9/9.</text>
</comment>
<dbReference type="GO" id="GO:0004399">
    <property type="term" value="F:histidinol dehydrogenase activity"/>
    <property type="evidence" value="ECO:0007669"/>
    <property type="project" value="UniProtKB-UniRule"/>
</dbReference>
<dbReference type="NCBIfam" id="TIGR00069">
    <property type="entry name" value="hisD"/>
    <property type="match status" value="1"/>
</dbReference>
<dbReference type="PRINTS" id="PR00083">
    <property type="entry name" value="HOLDHDRGNASE"/>
</dbReference>
<evidence type="ECO:0000313" key="20">
    <source>
        <dbReference type="EMBL" id="VHO01668.1"/>
    </source>
</evidence>
<dbReference type="KEGG" id="cbq:AL705_07935"/>
<reference evidence="20 22" key="3">
    <citation type="submission" date="2019-04" db="EMBL/GenBank/DDBJ databases">
        <authorList>
            <person name="Seth-Smith MB H."/>
            <person name="Seth-Smith H."/>
        </authorList>
    </citation>
    <scope>NUCLEOTIDE SEQUENCE [LARGE SCALE GENOMIC DNA]</scope>
    <source>
        <strain evidence="20">USB-603019</strain>
    </source>
</reference>
<evidence type="ECO:0000256" key="5">
    <source>
        <dbReference type="ARBA" id="ARBA00016531"/>
    </source>
</evidence>
<dbReference type="Pfam" id="PF00815">
    <property type="entry name" value="Histidinol_dh"/>
    <property type="match status" value="1"/>
</dbReference>
<dbReference type="GeneID" id="84895471"/>
<dbReference type="RefSeq" id="WP_053962546.1">
    <property type="nucleotide sequence ID" value="NZ_CAJPTR010000014.1"/>
</dbReference>
<dbReference type="GO" id="GO:0008270">
    <property type="term" value="F:zinc ion binding"/>
    <property type="evidence" value="ECO:0007669"/>
    <property type="project" value="UniProtKB-UniRule"/>
</dbReference>
<organism evidence="19 21">
    <name type="scientific">Lawsonella clevelandensis</name>
    <dbReference type="NCBI Taxonomy" id="1528099"/>
    <lineage>
        <taxon>Bacteria</taxon>
        <taxon>Bacillati</taxon>
        <taxon>Actinomycetota</taxon>
        <taxon>Actinomycetes</taxon>
        <taxon>Mycobacteriales</taxon>
        <taxon>Lawsonellaceae</taxon>
        <taxon>Lawsonella</taxon>
    </lineage>
</organism>
<dbReference type="UniPathway" id="UPA00031">
    <property type="reaction ID" value="UER00014"/>
</dbReference>
<feature type="binding site" evidence="12 16">
    <location>
        <position position="267"/>
    </location>
    <ligand>
        <name>substrate</name>
    </ligand>
</feature>
<proteinExistence type="inferred from homology"/>
<accession>A0A0M5L6B9</accession>
<evidence type="ECO:0000256" key="9">
    <source>
        <dbReference type="ARBA" id="ARBA00023027"/>
    </source>
</evidence>
<dbReference type="OrthoDB" id="9805269at2"/>
<comment type="cofactor">
    <cofactor evidence="12 17">
        <name>Zn(2+)</name>
        <dbReference type="ChEBI" id="CHEBI:29105"/>
    </cofactor>
    <text evidence="12 17">Binds 1 zinc ion per subunit.</text>
</comment>
<dbReference type="InterPro" id="IPR012131">
    <property type="entry name" value="Hstdl_DH"/>
</dbReference>
<feature type="active site" description="Proton acceptor" evidence="12 14">
    <location>
        <position position="336"/>
    </location>
</feature>
<evidence type="ECO:0000256" key="14">
    <source>
        <dbReference type="PIRSR" id="PIRSR000099-1"/>
    </source>
</evidence>
<feature type="active site" description="Proton acceptor" evidence="12 14">
    <location>
        <position position="337"/>
    </location>
</feature>
<keyword evidence="22" id="KW-1185">Reference proteome</keyword>
<reference evidence="19 21" key="1">
    <citation type="journal article" date="2015" name="Genome Announc.">
        <title>Complete Genome Sequences for Two Strains of a Novel Fastidious, Partially Acid-Fast, Gram-Positive Corynebacterineae Bacterium, Derived from Human Clinical Samples.</title>
        <authorList>
            <person name="Nicholson A.C."/>
            <person name="Bell M."/>
            <person name="Humrighouse B.W."/>
            <person name="McQuiston J.R."/>
        </authorList>
    </citation>
    <scope>NUCLEOTIDE SEQUENCE [LARGE SCALE GENOMIC DNA]</scope>
    <source>
        <strain evidence="19 21">X1698</strain>
    </source>
</reference>
<keyword evidence="9 12" id="KW-0520">NAD</keyword>
<gene>
    <name evidence="12 20" type="primary">hisD</name>
    <name evidence="19" type="ORF">AL705_07935</name>
    <name evidence="20" type="ORF">LC603019_01597</name>
</gene>
<dbReference type="InterPro" id="IPR022695">
    <property type="entry name" value="Histidinol_DH_monofunct"/>
</dbReference>
<evidence type="ECO:0000256" key="6">
    <source>
        <dbReference type="ARBA" id="ARBA00022723"/>
    </source>
</evidence>
<dbReference type="InterPro" id="IPR001692">
    <property type="entry name" value="Histidinol_DH_CS"/>
</dbReference>
<evidence type="ECO:0000256" key="3">
    <source>
        <dbReference type="ARBA" id="ARBA00010178"/>
    </source>
</evidence>
<keyword evidence="7 12" id="KW-0862">Zinc</keyword>
<feature type="binding site" evidence="12 15">
    <location>
        <position position="129"/>
    </location>
    <ligand>
        <name>NAD(+)</name>
        <dbReference type="ChEBI" id="CHEBI:57540"/>
    </ligand>
</feature>
<keyword evidence="10 12" id="KW-0368">Histidine biosynthesis</keyword>
<comment type="function">
    <text evidence="1 12">Catalyzes the sequential NAD-dependent oxidations of L-histidinol to L-histidinaldehyde and then to L-histidine.</text>
</comment>
<evidence type="ECO:0000256" key="10">
    <source>
        <dbReference type="ARBA" id="ARBA00023102"/>
    </source>
</evidence>
<evidence type="ECO:0000256" key="17">
    <source>
        <dbReference type="PIRSR" id="PIRSR000099-4"/>
    </source>
</evidence>
<dbReference type="Gene3D" id="3.40.50.1980">
    <property type="entry name" value="Nitrogenase molybdenum iron protein domain"/>
    <property type="match status" value="2"/>
</dbReference>
<evidence type="ECO:0000313" key="22">
    <source>
        <dbReference type="Proteomes" id="UP000324288"/>
    </source>
</evidence>
<feature type="binding site" evidence="12 16">
    <location>
        <position position="429"/>
    </location>
    <ligand>
        <name>substrate</name>
    </ligand>
</feature>
<comment type="similarity">
    <text evidence="3 12 13 18">Belongs to the histidinol dehydrogenase family.</text>
</comment>
<dbReference type="Proteomes" id="UP000068137">
    <property type="component" value="Chromosome"/>
</dbReference>
<dbReference type="HAMAP" id="MF_01024">
    <property type="entry name" value="HisD"/>
    <property type="match status" value="1"/>
</dbReference>
<feature type="binding site" evidence="12 17">
    <location>
        <position position="370"/>
    </location>
    <ligand>
        <name>Zn(2+)</name>
        <dbReference type="ChEBI" id="CHEBI:29105"/>
    </ligand>
</feature>
<sequence length="446" mass="46386">MLVRTDLRGRTLTTAQLRAAMPRGGSDPSAVMDKVAALVQDIHKHGASAALSYGEKFDGIRPTSVRVPAAVIDAALDSTDDAVKDALNEAIRRIRMVHAAQRPDRHTVTVVPGGTVTEKWIPVGRVGLYVPGGKAVYPSSVVMNVVPAQEAGVQSLVVASPPQTDNDGWPHPTILAACALLGVEEVWAVGGAQAVALLAYGGVDTDDATVLEPVDLVTGPGNVFVTAAKRLVRGVVGIDAEAGPSEIAVLADQTANPTFVAADMVSQAEHDPLAASVLITDSEELADAVDMYIDTEAGKDVTAERINTALAGPQSGIILVDDMEQGLQVVNAYAAEHLEIHTADAATLADRVQSAGAIFVGSYSPVPLGDYAAGSNHVLPTCGSARYNAGLSTYTFLKPVHLIDYNEEALLGIADAIQTLASEEVLPAHGTSLEVRKQAAAARQQP</sequence>
<evidence type="ECO:0000313" key="19">
    <source>
        <dbReference type="EMBL" id="ALE19459.1"/>
    </source>
</evidence>
<dbReference type="PIRSF" id="PIRSF000099">
    <property type="entry name" value="Histidinol_dh"/>
    <property type="match status" value="1"/>
</dbReference>
<feature type="binding site" evidence="12 16">
    <location>
        <position position="245"/>
    </location>
    <ligand>
        <name>substrate</name>
    </ligand>
</feature>
<evidence type="ECO:0000256" key="13">
    <source>
        <dbReference type="PIRNR" id="PIRNR000099"/>
    </source>
</evidence>
<feature type="binding site" evidence="12 16">
    <location>
        <position position="270"/>
    </location>
    <ligand>
        <name>substrate</name>
    </ligand>
</feature>
<dbReference type="Proteomes" id="UP000324288">
    <property type="component" value="Chromosome"/>
</dbReference>
<evidence type="ECO:0000256" key="16">
    <source>
        <dbReference type="PIRSR" id="PIRSR000099-3"/>
    </source>
</evidence>
<dbReference type="GO" id="GO:0000105">
    <property type="term" value="P:L-histidine biosynthetic process"/>
    <property type="evidence" value="ECO:0007669"/>
    <property type="project" value="UniProtKB-UniRule"/>
</dbReference>
<evidence type="ECO:0000256" key="12">
    <source>
        <dbReference type="HAMAP-Rule" id="MF_01024"/>
    </source>
</evidence>
<reference evidence="19" key="2">
    <citation type="journal article" date="2016" name="Int. J. Syst. Evol. Microbiol.">
        <title>Lawsonella clevelandensis gen. nov., sp. nov., a new member of the suborder Corynebacterineae isolated from human abscesses.</title>
        <authorList>
            <person name="Bell M.E."/>
            <person name="Bernard K.A."/>
            <person name="Harrington S.M."/>
            <person name="Patel N.B."/>
            <person name="Tucker T.A."/>
            <person name="Metcalfe M.G."/>
            <person name="McQuiston J.R."/>
        </authorList>
    </citation>
    <scope>NUCLEOTIDE SEQUENCE</scope>
    <source>
        <strain evidence="19">X1698</strain>
    </source>
</reference>
<evidence type="ECO:0000256" key="2">
    <source>
        <dbReference type="ARBA" id="ARBA00004940"/>
    </source>
</evidence>
<feature type="binding site" evidence="12 16">
    <location>
        <position position="337"/>
    </location>
    <ligand>
        <name>substrate</name>
    </ligand>
</feature>
<dbReference type="InterPro" id="IPR016161">
    <property type="entry name" value="Ald_DH/histidinol_DH"/>
</dbReference>